<evidence type="ECO:0000256" key="12">
    <source>
        <dbReference type="ARBA" id="ARBA00023303"/>
    </source>
</evidence>
<evidence type="ECO:0000313" key="14">
    <source>
        <dbReference type="Ensembl" id="ENSPREP00000005965.1"/>
    </source>
</evidence>
<dbReference type="Gene3D" id="3.80.10.10">
    <property type="entry name" value="Ribonuclease Inhibitor"/>
    <property type="match status" value="1"/>
</dbReference>
<keyword evidence="9" id="KW-0406">Ion transport</keyword>
<dbReference type="Ensembl" id="ENSPRET00000006047.1">
    <property type="protein sequence ID" value="ENSPREP00000005965.1"/>
    <property type="gene ID" value="ENSPREG00000004150.1"/>
</dbReference>
<keyword evidence="6 13" id="KW-0732">Signal</keyword>
<evidence type="ECO:0000256" key="6">
    <source>
        <dbReference type="ARBA" id="ARBA00022729"/>
    </source>
</evidence>
<reference evidence="15" key="1">
    <citation type="submission" date="2013-11" db="EMBL/GenBank/DDBJ databases">
        <title>The genomic landscape of the Guanapo guppy.</title>
        <authorList>
            <person name="Kuenstner A."/>
            <person name="Dreyer C."/>
        </authorList>
    </citation>
    <scope>NUCLEOTIDE SEQUENCE</scope>
    <source>
        <strain evidence="15">Guanapo</strain>
    </source>
</reference>
<dbReference type="OMA" id="CHSHRAT"/>
<dbReference type="PANTHER" id="PTHR46473">
    <property type="entry name" value="GH08155P"/>
    <property type="match status" value="1"/>
</dbReference>
<dbReference type="SUPFAM" id="SSF52058">
    <property type="entry name" value="L domain-like"/>
    <property type="match status" value="1"/>
</dbReference>
<evidence type="ECO:0000256" key="3">
    <source>
        <dbReference type="ARBA" id="ARBA00022475"/>
    </source>
</evidence>
<evidence type="ECO:0000256" key="2">
    <source>
        <dbReference type="ARBA" id="ARBA00022448"/>
    </source>
</evidence>
<evidence type="ECO:0000256" key="11">
    <source>
        <dbReference type="ARBA" id="ARBA00023157"/>
    </source>
</evidence>
<dbReference type="InterPro" id="IPR003591">
    <property type="entry name" value="Leu-rich_rpt_typical-subtyp"/>
</dbReference>
<dbReference type="InterPro" id="IPR001611">
    <property type="entry name" value="Leu-rich_rpt"/>
</dbReference>
<evidence type="ECO:0000256" key="10">
    <source>
        <dbReference type="ARBA" id="ARBA00023136"/>
    </source>
</evidence>
<keyword evidence="5" id="KW-0812">Transmembrane</keyword>
<sequence>MSKRCFILFLLPALVLPVVRANRLLKRKPQDHRKLCVCASDIISCSNVSLTNATFDLPRHTVVLDLSFNSITQLRATWTSTDLSQLQTLLLNNNNLTFLSSEAFVHTTRLRYLDLSSNRLTLLDEIIFEPLEELEILLLFNNCISQIDRFAFHTMVALQKLYLSHNQISRFPVEVLKERSKEYSPFKLLDVSSNRIKVLPVKELRAMRGAFAPRPRTGPDGGPGLEVPGREEWFQVA</sequence>
<dbReference type="Proteomes" id="UP000242638">
    <property type="component" value="Unassembled WGS sequence"/>
</dbReference>
<evidence type="ECO:0000256" key="7">
    <source>
        <dbReference type="ARBA" id="ARBA00022737"/>
    </source>
</evidence>
<dbReference type="PANTHER" id="PTHR46473:SF10">
    <property type="entry name" value="LD45603P-RELATED"/>
    <property type="match status" value="1"/>
</dbReference>
<dbReference type="STRING" id="8081.ENSPREP00000005965"/>
<dbReference type="GeneTree" id="ENSGT00950000183146"/>
<dbReference type="Bgee" id="ENSPREG00000004150">
    <property type="expression patterns" value="Expressed in caudal fin and 1 other cell type or tissue"/>
</dbReference>
<dbReference type="PROSITE" id="PS51450">
    <property type="entry name" value="LRR"/>
    <property type="match status" value="3"/>
</dbReference>
<proteinExistence type="predicted"/>
<dbReference type="SMART" id="SM00369">
    <property type="entry name" value="LRR_TYP"/>
    <property type="match status" value="4"/>
</dbReference>
<keyword evidence="2" id="KW-0813">Transport</keyword>
<reference evidence="14" key="2">
    <citation type="submission" date="2025-08" db="UniProtKB">
        <authorList>
            <consortium name="Ensembl"/>
        </authorList>
    </citation>
    <scope>IDENTIFICATION</scope>
    <source>
        <strain evidence="14">Guanapo</strain>
    </source>
</reference>
<comment type="subcellular location">
    <subcellularLocation>
        <location evidence="1">Cell membrane</location>
        <topology evidence="1">Single-pass membrane protein</topology>
    </subcellularLocation>
</comment>
<keyword evidence="12" id="KW-0407">Ion channel</keyword>
<feature type="chain" id="PRO_5017922197" evidence="13">
    <location>
        <begin position="22"/>
        <end position="237"/>
    </location>
</feature>
<dbReference type="Pfam" id="PF00560">
    <property type="entry name" value="LRR_1"/>
    <property type="match status" value="1"/>
</dbReference>
<keyword evidence="3" id="KW-1003">Cell membrane</keyword>
<keyword evidence="4" id="KW-0433">Leucine-rich repeat</keyword>
<evidence type="ECO:0000256" key="8">
    <source>
        <dbReference type="ARBA" id="ARBA00022989"/>
    </source>
</evidence>
<dbReference type="InterPro" id="IPR032675">
    <property type="entry name" value="LRR_dom_sf"/>
</dbReference>
<keyword evidence="11" id="KW-1015">Disulfide bond</keyword>
<evidence type="ECO:0000256" key="1">
    <source>
        <dbReference type="ARBA" id="ARBA00004162"/>
    </source>
</evidence>
<dbReference type="Pfam" id="PF13855">
    <property type="entry name" value="LRR_8"/>
    <property type="match status" value="1"/>
</dbReference>
<evidence type="ECO:0000313" key="15">
    <source>
        <dbReference type="Proteomes" id="UP000242638"/>
    </source>
</evidence>
<keyword evidence="8" id="KW-1133">Transmembrane helix</keyword>
<name>A0A3P9N8V6_POERE</name>
<protein>
    <submittedName>
        <fullName evidence="14">Uncharacterized protein</fullName>
    </submittedName>
</protein>
<evidence type="ECO:0000256" key="9">
    <source>
        <dbReference type="ARBA" id="ARBA00023065"/>
    </source>
</evidence>
<dbReference type="GO" id="GO:0034220">
    <property type="term" value="P:monoatomic ion transmembrane transport"/>
    <property type="evidence" value="ECO:0007669"/>
    <property type="project" value="UniProtKB-KW"/>
</dbReference>
<organism evidence="14 15">
    <name type="scientific">Poecilia reticulata</name>
    <name type="common">Guppy</name>
    <name type="synonym">Acanthophacelus reticulatus</name>
    <dbReference type="NCBI Taxonomy" id="8081"/>
    <lineage>
        <taxon>Eukaryota</taxon>
        <taxon>Metazoa</taxon>
        <taxon>Chordata</taxon>
        <taxon>Craniata</taxon>
        <taxon>Vertebrata</taxon>
        <taxon>Euteleostomi</taxon>
        <taxon>Actinopterygii</taxon>
        <taxon>Neopterygii</taxon>
        <taxon>Teleostei</taxon>
        <taxon>Neoteleostei</taxon>
        <taxon>Acanthomorphata</taxon>
        <taxon>Ovalentaria</taxon>
        <taxon>Atherinomorphae</taxon>
        <taxon>Cyprinodontiformes</taxon>
        <taxon>Poeciliidae</taxon>
        <taxon>Poeciliinae</taxon>
        <taxon>Poecilia</taxon>
    </lineage>
</organism>
<evidence type="ECO:0000256" key="4">
    <source>
        <dbReference type="ARBA" id="ARBA00022614"/>
    </source>
</evidence>
<feature type="signal peptide" evidence="13">
    <location>
        <begin position="1"/>
        <end position="21"/>
    </location>
</feature>
<keyword evidence="10" id="KW-0472">Membrane</keyword>
<dbReference type="GO" id="GO:0005886">
    <property type="term" value="C:plasma membrane"/>
    <property type="evidence" value="ECO:0007669"/>
    <property type="project" value="UniProtKB-SubCell"/>
</dbReference>
<reference evidence="14" key="3">
    <citation type="submission" date="2025-09" db="UniProtKB">
        <authorList>
            <consortium name="Ensembl"/>
        </authorList>
    </citation>
    <scope>IDENTIFICATION</scope>
    <source>
        <strain evidence="14">Guanapo</strain>
    </source>
</reference>
<evidence type="ECO:0000256" key="13">
    <source>
        <dbReference type="SAM" id="SignalP"/>
    </source>
</evidence>
<dbReference type="AlphaFoldDB" id="A0A3P9N8V6"/>
<keyword evidence="7" id="KW-0677">Repeat</keyword>
<dbReference type="InterPro" id="IPR051432">
    <property type="entry name" value="KCNMA1_auxiliary"/>
</dbReference>
<evidence type="ECO:0000256" key="5">
    <source>
        <dbReference type="ARBA" id="ARBA00022692"/>
    </source>
</evidence>
<keyword evidence="15" id="KW-1185">Reference proteome</keyword>
<accession>A0A3P9N8V6</accession>